<sequence length="477" mass="53599">MRGYDREEVEDYDDYDMEGEYQDKDVEDEEGEEYEEEEARQPTKEEMEYLELRQRLKDSIKRKRKQSAAALSSQEKRLPYNNFGSFFGPSQPVIAQRVIQESKSLLENQNLVSKMLSSNQSSKKNSASNSAGPKLGQRGQAPKATSEHRKKAEKLKVARDYSFLSDNAEVPAPAKEPPPRNVSVPTSEARSAQMPPKSKQSLGSNSGRNIQGIREERKPVPLNGQMHKAGSYKSSSASKPYMISIDSRRQVGVNNGIGPGRPVSVNGIGPGRPVGVSNGIKSGRPVGYSNGIEPVRPPGPKGVPSKVAIAKMERRISAPAARNLPPSAHKSHSSKMHLSGSKQQFELKKGSQECSKDKIMPQRPVISSKPQVKKPVGQVSSHSHSTSNVLRPKKKQLSEDEKALMMIRNMFHTDRYPVCDDDDDSDMEANWEEIMKEERRSAKIARKEDEEQLRLIEEEERRERMRRMAKKRKISQH</sequence>
<feature type="region of interest" description="Disordered" evidence="3">
    <location>
        <begin position="317"/>
        <end position="398"/>
    </location>
</feature>
<feature type="compositionally biased region" description="Low complexity" evidence="3">
    <location>
        <begin position="113"/>
        <end position="130"/>
    </location>
</feature>
<gene>
    <name evidence="5" type="primary">LOC111317024</name>
</gene>
<feature type="compositionally biased region" description="Polar residues" evidence="3">
    <location>
        <begin position="198"/>
        <end position="209"/>
    </location>
</feature>
<dbReference type="PANTHER" id="PTHR22691:SF8">
    <property type="entry name" value="PROTEIN SPT2 HOMOLOG"/>
    <property type="match status" value="1"/>
</dbReference>
<proteinExistence type="inferred from homology"/>
<feature type="compositionally biased region" description="Polar residues" evidence="3">
    <location>
        <begin position="378"/>
        <end position="389"/>
    </location>
</feature>
<evidence type="ECO:0000313" key="5">
    <source>
        <dbReference type="RefSeq" id="XP_022775060.1"/>
    </source>
</evidence>
<dbReference type="InterPro" id="IPR013256">
    <property type="entry name" value="Chromatin_SPT2"/>
</dbReference>
<evidence type="ECO:0000256" key="3">
    <source>
        <dbReference type="SAM" id="MobiDB-lite"/>
    </source>
</evidence>
<dbReference type="GO" id="GO:0005730">
    <property type="term" value="C:nucleolus"/>
    <property type="evidence" value="ECO:0007669"/>
    <property type="project" value="TreeGrafter"/>
</dbReference>
<comment type="similarity">
    <text evidence="1">Belongs to the SPT2 family.</text>
</comment>
<keyword evidence="4" id="KW-1185">Reference proteome</keyword>
<dbReference type="GO" id="GO:0006360">
    <property type="term" value="P:transcription by RNA polymerase I"/>
    <property type="evidence" value="ECO:0007669"/>
    <property type="project" value="TreeGrafter"/>
</dbReference>
<name>A0A6P6BDA3_DURZI</name>
<dbReference type="Proteomes" id="UP000515121">
    <property type="component" value="Unplaced"/>
</dbReference>
<reference evidence="5" key="1">
    <citation type="submission" date="2025-08" db="UniProtKB">
        <authorList>
            <consortium name="RefSeq"/>
        </authorList>
    </citation>
    <scope>IDENTIFICATION</scope>
    <source>
        <tissue evidence="5">Fruit stalk</tissue>
    </source>
</reference>
<feature type="compositionally biased region" description="Low complexity" evidence="3">
    <location>
        <begin position="228"/>
        <end position="237"/>
    </location>
</feature>
<feature type="region of interest" description="Disordered" evidence="3">
    <location>
        <begin position="113"/>
        <end position="237"/>
    </location>
</feature>
<organism evidence="4 5">
    <name type="scientific">Durio zibethinus</name>
    <name type="common">Durian</name>
    <dbReference type="NCBI Taxonomy" id="66656"/>
    <lineage>
        <taxon>Eukaryota</taxon>
        <taxon>Viridiplantae</taxon>
        <taxon>Streptophyta</taxon>
        <taxon>Embryophyta</taxon>
        <taxon>Tracheophyta</taxon>
        <taxon>Spermatophyta</taxon>
        <taxon>Magnoliopsida</taxon>
        <taxon>eudicotyledons</taxon>
        <taxon>Gunneridae</taxon>
        <taxon>Pentapetalae</taxon>
        <taxon>rosids</taxon>
        <taxon>malvids</taxon>
        <taxon>Malvales</taxon>
        <taxon>Malvaceae</taxon>
        <taxon>Helicteroideae</taxon>
        <taxon>Durio</taxon>
    </lineage>
</organism>
<dbReference type="GO" id="GO:0006334">
    <property type="term" value="P:nucleosome assembly"/>
    <property type="evidence" value="ECO:0007669"/>
    <property type="project" value="TreeGrafter"/>
</dbReference>
<feature type="compositionally biased region" description="Basic and acidic residues" evidence="3">
    <location>
        <begin position="345"/>
        <end position="360"/>
    </location>
</feature>
<dbReference type="GeneID" id="111317024"/>
<feature type="compositionally biased region" description="Basic and acidic residues" evidence="3">
    <location>
        <begin position="39"/>
        <end position="59"/>
    </location>
</feature>
<dbReference type="AlphaFoldDB" id="A0A6P6BDA3"/>
<dbReference type="OrthoDB" id="6259853at2759"/>
<dbReference type="SMART" id="SM00784">
    <property type="entry name" value="SPT2"/>
    <property type="match status" value="1"/>
</dbReference>
<evidence type="ECO:0000256" key="1">
    <source>
        <dbReference type="ARBA" id="ARBA00006461"/>
    </source>
</evidence>
<dbReference type="GO" id="GO:0042393">
    <property type="term" value="F:histone binding"/>
    <property type="evidence" value="ECO:0007669"/>
    <property type="project" value="TreeGrafter"/>
</dbReference>
<evidence type="ECO:0000313" key="4">
    <source>
        <dbReference type="Proteomes" id="UP000515121"/>
    </source>
</evidence>
<dbReference type="KEGG" id="dzi:111317024"/>
<evidence type="ECO:0000256" key="2">
    <source>
        <dbReference type="ARBA" id="ARBA00023054"/>
    </source>
</evidence>
<dbReference type="Pfam" id="PF08243">
    <property type="entry name" value="SPT2"/>
    <property type="match status" value="1"/>
</dbReference>
<feature type="compositionally biased region" description="Acidic residues" evidence="3">
    <location>
        <begin position="7"/>
        <end position="38"/>
    </location>
</feature>
<dbReference type="RefSeq" id="XP_022775060.1">
    <property type="nucleotide sequence ID" value="XM_022919325.1"/>
</dbReference>
<dbReference type="PANTHER" id="PTHR22691">
    <property type="entry name" value="YEAST SPT2-RELATED"/>
    <property type="match status" value="1"/>
</dbReference>
<dbReference type="GO" id="GO:0003677">
    <property type="term" value="F:DNA binding"/>
    <property type="evidence" value="ECO:0007669"/>
    <property type="project" value="TreeGrafter"/>
</dbReference>
<feature type="region of interest" description="Disordered" evidence="3">
    <location>
        <begin position="1"/>
        <end position="86"/>
    </location>
</feature>
<feature type="region of interest" description="Disordered" evidence="3">
    <location>
        <begin position="252"/>
        <end position="305"/>
    </location>
</feature>
<accession>A0A6P6BDA3</accession>
<protein>
    <submittedName>
        <fullName evidence="5">Protein SPT2 homolog</fullName>
    </submittedName>
</protein>
<keyword evidence="2" id="KW-0175">Coiled coil</keyword>